<dbReference type="SUPFAM" id="SSF48498">
    <property type="entry name" value="Tetracyclin repressor-like, C-terminal domain"/>
    <property type="match status" value="1"/>
</dbReference>
<protein>
    <submittedName>
        <fullName evidence="7">TetR/AcrR family transcriptional regulator</fullName>
    </submittedName>
</protein>
<evidence type="ECO:0000256" key="5">
    <source>
        <dbReference type="PROSITE-ProRule" id="PRU00335"/>
    </source>
</evidence>
<evidence type="ECO:0000256" key="2">
    <source>
        <dbReference type="ARBA" id="ARBA00023015"/>
    </source>
</evidence>
<dbReference type="EMBL" id="JAJOMB010000006">
    <property type="protein sequence ID" value="MCD5311939.1"/>
    <property type="molecule type" value="Genomic_DNA"/>
</dbReference>
<keyword evidence="8" id="KW-1185">Reference proteome</keyword>
<evidence type="ECO:0000256" key="3">
    <source>
        <dbReference type="ARBA" id="ARBA00023125"/>
    </source>
</evidence>
<keyword evidence="2" id="KW-0805">Transcription regulation</keyword>
<feature type="DNA-binding region" description="H-T-H motif" evidence="5">
    <location>
        <begin position="31"/>
        <end position="50"/>
    </location>
</feature>
<dbReference type="RefSeq" id="WP_231441645.1">
    <property type="nucleotide sequence ID" value="NZ_JAJOMB010000006.1"/>
</dbReference>
<dbReference type="PANTHER" id="PTHR30055:SF223">
    <property type="entry name" value="HTH-TYPE TRANSCRIPTIONAL REGULATOR UIDR"/>
    <property type="match status" value="1"/>
</dbReference>
<sequence length="197" mass="21803">MPKIVDHDERRRQIVEVVWRLIAREGIQAVTTRRIAEVSGTSNGSLRYYFPNKEAALTAAFEYVVDATNRRADEADSHRHGLGGLRTLCLEIMPLDEQRLTEARLVINFWQQALNSPDKAALHAAVQQRWRTEMAARLGEAEADGEVIPAAAGPATVDALASFLLGLQIEAVMAPDYTTAPRQLAQLDAFLARLKVS</sequence>
<dbReference type="GO" id="GO:0000976">
    <property type="term" value="F:transcription cis-regulatory region binding"/>
    <property type="evidence" value="ECO:0007669"/>
    <property type="project" value="TreeGrafter"/>
</dbReference>
<organism evidence="7 8">
    <name type="scientific">Kineosporia babensis</name>
    <dbReference type="NCBI Taxonomy" id="499548"/>
    <lineage>
        <taxon>Bacteria</taxon>
        <taxon>Bacillati</taxon>
        <taxon>Actinomycetota</taxon>
        <taxon>Actinomycetes</taxon>
        <taxon>Kineosporiales</taxon>
        <taxon>Kineosporiaceae</taxon>
        <taxon>Kineosporia</taxon>
    </lineage>
</organism>
<dbReference type="PROSITE" id="PS50977">
    <property type="entry name" value="HTH_TETR_2"/>
    <property type="match status" value="1"/>
</dbReference>
<dbReference type="Pfam" id="PF00440">
    <property type="entry name" value="TetR_N"/>
    <property type="match status" value="1"/>
</dbReference>
<evidence type="ECO:0000259" key="6">
    <source>
        <dbReference type="PROSITE" id="PS50977"/>
    </source>
</evidence>
<dbReference type="InterPro" id="IPR001647">
    <property type="entry name" value="HTH_TetR"/>
</dbReference>
<dbReference type="Gene3D" id="1.10.357.10">
    <property type="entry name" value="Tetracycline Repressor, domain 2"/>
    <property type="match status" value="1"/>
</dbReference>
<proteinExistence type="predicted"/>
<dbReference type="AlphaFoldDB" id="A0A9X1NDQ0"/>
<dbReference type="InterPro" id="IPR050109">
    <property type="entry name" value="HTH-type_TetR-like_transc_reg"/>
</dbReference>
<dbReference type="Proteomes" id="UP001138997">
    <property type="component" value="Unassembled WGS sequence"/>
</dbReference>
<dbReference type="SUPFAM" id="SSF46689">
    <property type="entry name" value="Homeodomain-like"/>
    <property type="match status" value="1"/>
</dbReference>
<feature type="domain" description="HTH tetR-type" evidence="6">
    <location>
        <begin position="8"/>
        <end position="68"/>
    </location>
</feature>
<dbReference type="InterPro" id="IPR036271">
    <property type="entry name" value="Tet_transcr_reg_TetR-rel_C_sf"/>
</dbReference>
<dbReference type="Pfam" id="PF13977">
    <property type="entry name" value="TetR_C_6"/>
    <property type="match status" value="1"/>
</dbReference>
<keyword evidence="3 5" id="KW-0238">DNA-binding</keyword>
<keyword evidence="4" id="KW-0804">Transcription</keyword>
<evidence type="ECO:0000256" key="1">
    <source>
        <dbReference type="ARBA" id="ARBA00022491"/>
    </source>
</evidence>
<comment type="caution">
    <text evidence="7">The sequence shown here is derived from an EMBL/GenBank/DDBJ whole genome shotgun (WGS) entry which is preliminary data.</text>
</comment>
<evidence type="ECO:0000313" key="8">
    <source>
        <dbReference type="Proteomes" id="UP001138997"/>
    </source>
</evidence>
<dbReference type="InterPro" id="IPR039538">
    <property type="entry name" value="BetI_C"/>
</dbReference>
<name>A0A9X1NDQ0_9ACTN</name>
<keyword evidence="1" id="KW-0678">Repressor</keyword>
<accession>A0A9X1NDQ0</accession>
<evidence type="ECO:0000256" key="4">
    <source>
        <dbReference type="ARBA" id="ARBA00023163"/>
    </source>
</evidence>
<evidence type="ECO:0000313" key="7">
    <source>
        <dbReference type="EMBL" id="MCD5311939.1"/>
    </source>
</evidence>
<dbReference type="GO" id="GO:0003700">
    <property type="term" value="F:DNA-binding transcription factor activity"/>
    <property type="evidence" value="ECO:0007669"/>
    <property type="project" value="TreeGrafter"/>
</dbReference>
<gene>
    <name evidence="7" type="ORF">LR394_13595</name>
</gene>
<reference evidence="7" key="1">
    <citation type="submission" date="2021-11" db="EMBL/GenBank/DDBJ databases">
        <title>Streptomyces corallinus and Kineosporia corallina sp. nov., two new coral-derived marine actinobacteria.</title>
        <authorList>
            <person name="Buangrab K."/>
            <person name="Sutthacheep M."/>
            <person name="Yeemin T."/>
            <person name="Harunari E."/>
            <person name="Igarashi Y."/>
            <person name="Sripreechasak P."/>
            <person name="Kanchanasin P."/>
            <person name="Tanasupawat S."/>
            <person name="Phongsopitanun W."/>
        </authorList>
    </citation>
    <scope>NUCLEOTIDE SEQUENCE</scope>
    <source>
        <strain evidence="7">JCM 31032</strain>
    </source>
</reference>
<dbReference type="InterPro" id="IPR009057">
    <property type="entry name" value="Homeodomain-like_sf"/>
</dbReference>
<dbReference type="PANTHER" id="PTHR30055">
    <property type="entry name" value="HTH-TYPE TRANSCRIPTIONAL REGULATOR RUTR"/>
    <property type="match status" value="1"/>
</dbReference>